<dbReference type="PANTHER" id="PTHR43818:SF11">
    <property type="entry name" value="BCDNA.GH03377"/>
    <property type="match status" value="1"/>
</dbReference>
<evidence type="ECO:0000256" key="1">
    <source>
        <dbReference type="ARBA" id="ARBA00023002"/>
    </source>
</evidence>
<dbReference type="Gene3D" id="3.30.360.10">
    <property type="entry name" value="Dihydrodipicolinate Reductase, domain 2"/>
    <property type="match status" value="1"/>
</dbReference>
<dbReference type="SUPFAM" id="SSF55347">
    <property type="entry name" value="Glyceraldehyde-3-phosphate dehydrogenase-like, C-terminal domain"/>
    <property type="match status" value="1"/>
</dbReference>
<dbReference type="Gene3D" id="3.40.50.720">
    <property type="entry name" value="NAD(P)-binding Rossmann-like Domain"/>
    <property type="match status" value="1"/>
</dbReference>
<dbReference type="GO" id="GO:0016491">
    <property type="term" value="F:oxidoreductase activity"/>
    <property type="evidence" value="ECO:0007669"/>
    <property type="project" value="UniProtKB-KW"/>
</dbReference>
<evidence type="ECO:0000259" key="2">
    <source>
        <dbReference type="Pfam" id="PF01408"/>
    </source>
</evidence>
<evidence type="ECO:0000313" key="5">
    <source>
        <dbReference type="Proteomes" id="UP000267430"/>
    </source>
</evidence>
<accession>A0A3S0WCJ3</accession>
<feature type="domain" description="GFO/IDH/MocA-like oxidoreductase" evidence="3">
    <location>
        <begin position="141"/>
        <end position="288"/>
    </location>
</feature>
<dbReference type="EMBL" id="RYZZ01000002">
    <property type="protein sequence ID" value="RUQ32445.1"/>
    <property type="molecule type" value="Genomic_DNA"/>
</dbReference>
<sequence>MQVINIALIGYKFMGKAHSHAIDNAPFFFKDGVKPIKKVIVGRTEHLVKQAAEEFGWEEFATDWKEVIHRDDIHVIDIATPTDSHMEIALEAAKAGKHIFCEKPLGMNASEARQMFEAADKAGIVHMLGHNYRRVPALGLAKKLIDEGRLGEIYHFRGVYLQDWLLDPNFPASWKLDKKIAGSGPHGDLNAHLIDLARYLVGEIDTVVGMDKTFVDKRPKVTIDKKLSSDLSAHGDMGQYQDVTVDDATAFLAKFKNGALGTFEATRFAGGRKNHERIEINGSKGSIVFDFERMNELEFWSNEDDLEVQGYRRIMVTESVHPYISAWWPPGHIIGYQNTFVNEFADFFKAIRNNEQVYPNFYDGWMNNRVLDAVTKSTSSQTWERVEEKSKVF</sequence>
<dbReference type="RefSeq" id="WP_126863205.1">
    <property type="nucleotide sequence ID" value="NZ_JAUSTX010000021.1"/>
</dbReference>
<dbReference type="InterPro" id="IPR000683">
    <property type="entry name" value="Gfo/Idh/MocA-like_OxRdtase_N"/>
</dbReference>
<organism evidence="4 5">
    <name type="scientific">Peribacillus cavernae</name>
    <dbReference type="NCBI Taxonomy" id="1674310"/>
    <lineage>
        <taxon>Bacteria</taxon>
        <taxon>Bacillati</taxon>
        <taxon>Bacillota</taxon>
        <taxon>Bacilli</taxon>
        <taxon>Bacillales</taxon>
        <taxon>Bacillaceae</taxon>
        <taxon>Peribacillus</taxon>
    </lineage>
</organism>
<evidence type="ECO:0000259" key="3">
    <source>
        <dbReference type="Pfam" id="PF22725"/>
    </source>
</evidence>
<name>A0A3S0WCJ3_9BACI</name>
<dbReference type="Pfam" id="PF22725">
    <property type="entry name" value="GFO_IDH_MocA_C3"/>
    <property type="match status" value="1"/>
</dbReference>
<dbReference type="Pfam" id="PF01408">
    <property type="entry name" value="GFO_IDH_MocA"/>
    <property type="match status" value="1"/>
</dbReference>
<reference evidence="4 5" key="1">
    <citation type="submission" date="2018-12" db="EMBL/GenBank/DDBJ databases">
        <title>Bacillus chawlae sp. nov., Bacillus glennii sp. nov., and Bacillus saganii sp. nov. Isolated from the Vehicle Assembly Building at Kennedy Space Center where the Viking Spacecraft were Assembled.</title>
        <authorList>
            <person name="Seuylemezian A."/>
            <person name="Vaishampayan P."/>
        </authorList>
    </citation>
    <scope>NUCLEOTIDE SEQUENCE [LARGE SCALE GENOMIC DNA]</scope>
    <source>
        <strain evidence="4 5">L5</strain>
    </source>
</reference>
<dbReference type="PANTHER" id="PTHR43818">
    <property type="entry name" value="BCDNA.GH03377"/>
    <property type="match status" value="1"/>
</dbReference>
<comment type="caution">
    <text evidence="4">The sequence shown here is derived from an EMBL/GenBank/DDBJ whole genome shotgun (WGS) entry which is preliminary data.</text>
</comment>
<dbReference type="SUPFAM" id="SSF51735">
    <property type="entry name" value="NAD(P)-binding Rossmann-fold domains"/>
    <property type="match status" value="1"/>
</dbReference>
<dbReference type="InterPro" id="IPR050463">
    <property type="entry name" value="Gfo/Idh/MocA_oxidrdct_glycsds"/>
</dbReference>
<dbReference type="InterPro" id="IPR055170">
    <property type="entry name" value="GFO_IDH_MocA-like_dom"/>
</dbReference>
<dbReference type="AlphaFoldDB" id="A0A3S0WCJ3"/>
<dbReference type="GO" id="GO:0000166">
    <property type="term" value="F:nucleotide binding"/>
    <property type="evidence" value="ECO:0007669"/>
    <property type="project" value="InterPro"/>
</dbReference>
<feature type="domain" description="Gfo/Idh/MocA-like oxidoreductase N-terminal" evidence="2">
    <location>
        <begin position="4"/>
        <end position="130"/>
    </location>
</feature>
<dbReference type="OrthoDB" id="9815825at2"/>
<keyword evidence="1" id="KW-0560">Oxidoreductase</keyword>
<dbReference type="Proteomes" id="UP000267430">
    <property type="component" value="Unassembled WGS sequence"/>
</dbReference>
<proteinExistence type="predicted"/>
<gene>
    <name evidence="4" type="ORF">ELQ35_02085</name>
</gene>
<protein>
    <submittedName>
        <fullName evidence="4">Gfo/Idh/MocA family oxidoreductase</fullName>
    </submittedName>
</protein>
<dbReference type="InterPro" id="IPR036291">
    <property type="entry name" value="NAD(P)-bd_dom_sf"/>
</dbReference>
<keyword evidence="5" id="KW-1185">Reference proteome</keyword>
<evidence type="ECO:0000313" key="4">
    <source>
        <dbReference type="EMBL" id="RUQ32445.1"/>
    </source>
</evidence>